<protein>
    <submittedName>
        <fullName evidence="2">VOC family protein</fullName>
    </submittedName>
</protein>
<dbReference type="PROSITE" id="PS51819">
    <property type="entry name" value="VOC"/>
    <property type="match status" value="1"/>
</dbReference>
<accession>A0ABW5KE51</accession>
<dbReference type="InterPro" id="IPR037523">
    <property type="entry name" value="VOC_core"/>
</dbReference>
<dbReference type="Proteomes" id="UP001597545">
    <property type="component" value="Unassembled WGS sequence"/>
</dbReference>
<dbReference type="CDD" id="cd07246">
    <property type="entry name" value="VOC_like"/>
    <property type="match status" value="1"/>
</dbReference>
<dbReference type="Gene3D" id="3.30.720.120">
    <property type="match status" value="1"/>
</dbReference>
<proteinExistence type="predicted"/>
<comment type="caution">
    <text evidence="2">The sequence shown here is derived from an EMBL/GenBank/DDBJ whole genome shotgun (WGS) entry which is preliminary data.</text>
</comment>
<evidence type="ECO:0000313" key="2">
    <source>
        <dbReference type="EMBL" id="MFD2547232.1"/>
    </source>
</evidence>
<evidence type="ECO:0000259" key="1">
    <source>
        <dbReference type="PROSITE" id="PS51819"/>
    </source>
</evidence>
<gene>
    <name evidence="2" type="ORF">ACFSR5_06175</name>
</gene>
<dbReference type="RefSeq" id="WP_380901788.1">
    <property type="nucleotide sequence ID" value="NZ_JBHUEG010000007.1"/>
</dbReference>
<dbReference type="PANTHER" id="PTHR34109:SF1">
    <property type="entry name" value="VOC DOMAIN-CONTAINING PROTEIN"/>
    <property type="match status" value="1"/>
</dbReference>
<dbReference type="Pfam" id="PF00903">
    <property type="entry name" value="Glyoxalase"/>
    <property type="match status" value="1"/>
</dbReference>
<dbReference type="EMBL" id="JBHULR010000003">
    <property type="protein sequence ID" value="MFD2547232.1"/>
    <property type="molecule type" value="Genomic_DNA"/>
</dbReference>
<dbReference type="InterPro" id="IPR029068">
    <property type="entry name" value="Glyas_Bleomycin-R_OHBP_Dase"/>
</dbReference>
<reference evidence="3" key="1">
    <citation type="journal article" date="2019" name="Int. J. Syst. Evol. Microbiol.">
        <title>The Global Catalogue of Microorganisms (GCM) 10K type strain sequencing project: providing services to taxonomists for standard genome sequencing and annotation.</title>
        <authorList>
            <consortium name="The Broad Institute Genomics Platform"/>
            <consortium name="The Broad Institute Genome Sequencing Center for Infectious Disease"/>
            <person name="Wu L."/>
            <person name="Ma J."/>
        </authorList>
    </citation>
    <scope>NUCLEOTIDE SEQUENCE [LARGE SCALE GENOMIC DNA]</scope>
    <source>
        <strain evidence="3">KCTC 42662</strain>
    </source>
</reference>
<organism evidence="2 3">
    <name type="scientific">Sphingobacterium suaedae</name>
    <dbReference type="NCBI Taxonomy" id="1686402"/>
    <lineage>
        <taxon>Bacteria</taxon>
        <taxon>Pseudomonadati</taxon>
        <taxon>Bacteroidota</taxon>
        <taxon>Sphingobacteriia</taxon>
        <taxon>Sphingobacteriales</taxon>
        <taxon>Sphingobacteriaceae</taxon>
        <taxon>Sphingobacterium</taxon>
    </lineage>
</organism>
<sequence>MRTFKPDGYQAVSPYLVMQEADQLIDLIERVFGGRLLRRFDRPDGKVLHGEVKLGDSVIMFAEANTDYPPIPALLHAYVADVDAVYQKALAYGCEGLETPVRKEGELDKRGMFRDFAGNMWSVATQEEQTS</sequence>
<keyword evidence="3" id="KW-1185">Reference proteome</keyword>
<dbReference type="Gene3D" id="3.30.720.110">
    <property type="match status" value="1"/>
</dbReference>
<dbReference type="InterPro" id="IPR004360">
    <property type="entry name" value="Glyas_Fos-R_dOase_dom"/>
</dbReference>
<dbReference type="PANTHER" id="PTHR34109">
    <property type="entry name" value="BNAUNNG04460D PROTEIN-RELATED"/>
    <property type="match status" value="1"/>
</dbReference>
<evidence type="ECO:0000313" key="3">
    <source>
        <dbReference type="Proteomes" id="UP001597545"/>
    </source>
</evidence>
<feature type="domain" description="VOC" evidence="1">
    <location>
        <begin position="8"/>
        <end position="126"/>
    </location>
</feature>
<name>A0ABW5KE51_9SPHI</name>
<dbReference type="SUPFAM" id="SSF54593">
    <property type="entry name" value="Glyoxalase/Bleomycin resistance protein/Dihydroxybiphenyl dioxygenase"/>
    <property type="match status" value="1"/>
</dbReference>